<accession>A0A8A0WT21</accession>
<dbReference type="EMBL" id="MW309817">
    <property type="protein sequence ID" value="QSQ71991.1"/>
    <property type="molecule type" value="Genomic_DNA"/>
</dbReference>
<geneLocation type="chloroplast" evidence="1"/>
<keyword evidence="1" id="KW-0934">Plastid</keyword>
<keyword evidence="1" id="KW-0150">Chloroplast</keyword>
<organism evidence="1">
    <name type="scientific">Alopecurus pratensis</name>
    <name type="common">Meadow foxtail</name>
    <dbReference type="NCBI Taxonomy" id="15304"/>
    <lineage>
        <taxon>Eukaryota</taxon>
        <taxon>Viridiplantae</taxon>
        <taxon>Streptophyta</taxon>
        <taxon>Embryophyta</taxon>
        <taxon>Tracheophyta</taxon>
        <taxon>Spermatophyta</taxon>
        <taxon>Magnoliopsida</taxon>
        <taxon>Liliopsida</taxon>
        <taxon>Poales</taxon>
        <taxon>Poaceae</taxon>
        <taxon>BOP clade</taxon>
        <taxon>Pooideae</taxon>
        <taxon>Poodae</taxon>
        <taxon>Poeae</taxon>
        <taxon>Poeae Chloroplast Group 2 (Poeae type)</taxon>
        <taxon>Poodinae</taxon>
        <taxon>Alopecurinae</taxon>
        <taxon>Alopecurus</taxon>
    </lineage>
</organism>
<name>A0A8A0WT21_ALOPR</name>
<evidence type="ECO:0000313" key="1">
    <source>
        <dbReference type="EMBL" id="QSQ71991.1"/>
    </source>
</evidence>
<dbReference type="AlphaFoldDB" id="A0A8A0WT21"/>
<gene>
    <name evidence="1" type="primary">accD</name>
    <name evidence="1" type="ORF">DKMN_1-Rev102</name>
</gene>
<sequence>MGSVLGKIICPLSLIEYTLFPPLPRIIVCASRGVCMLEVNSSRFLLNPKIRLEG</sequence>
<protein>
    <submittedName>
        <fullName evidence="1">Acetyl-CoA carboxylase subunit beta</fullName>
    </submittedName>
</protein>
<reference evidence="1" key="1">
    <citation type="submission" date="2020-11" db="EMBL/GenBank/DDBJ databases">
        <authorList>
            <person name="Pang Y."/>
        </authorList>
    </citation>
    <scope>NUCLEOTIDE SEQUENCE</scope>
</reference>
<proteinExistence type="predicted"/>